<keyword evidence="13" id="KW-1185">Reference proteome</keyword>
<dbReference type="GeneID" id="119732328"/>
<evidence type="ECO:0000256" key="1">
    <source>
        <dbReference type="ARBA" id="ARBA00004651"/>
    </source>
</evidence>
<feature type="domain" description="G-protein coupled receptors family 1 profile" evidence="11">
    <location>
        <begin position="21"/>
        <end position="271"/>
    </location>
</feature>
<evidence type="ECO:0000256" key="3">
    <source>
        <dbReference type="ARBA" id="ARBA00022692"/>
    </source>
</evidence>
<keyword evidence="4 10" id="KW-1133">Transmembrane helix</keyword>
<dbReference type="GO" id="GO:0005886">
    <property type="term" value="C:plasma membrane"/>
    <property type="evidence" value="ECO:0007669"/>
    <property type="project" value="UniProtKB-SubCell"/>
</dbReference>
<keyword evidence="5" id="KW-0297">G-protein coupled receptor</keyword>
<organism evidence="12 13">
    <name type="scientific">Patiria miniata</name>
    <name type="common">Bat star</name>
    <name type="synonym">Asterina miniata</name>
    <dbReference type="NCBI Taxonomy" id="46514"/>
    <lineage>
        <taxon>Eukaryota</taxon>
        <taxon>Metazoa</taxon>
        <taxon>Echinodermata</taxon>
        <taxon>Eleutherozoa</taxon>
        <taxon>Asterozoa</taxon>
        <taxon>Asteroidea</taxon>
        <taxon>Valvatacea</taxon>
        <taxon>Valvatida</taxon>
        <taxon>Asterinidae</taxon>
        <taxon>Patiria</taxon>
    </lineage>
</organism>
<dbReference type="OMA" id="NTRCARI"/>
<dbReference type="Gene3D" id="1.20.1070.10">
    <property type="entry name" value="Rhodopsin 7-helix transmembrane proteins"/>
    <property type="match status" value="1"/>
</dbReference>
<accession>A0A914ACR7</accession>
<feature type="transmembrane region" description="Helical" evidence="10">
    <location>
        <begin position="119"/>
        <end position="141"/>
    </location>
</feature>
<feature type="transmembrane region" description="Helical" evidence="10">
    <location>
        <begin position="77"/>
        <end position="98"/>
    </location>
</feature>
<protein>
    <recommendedName>
        <fullName evidence="11">G-protein coupled receptors family 1 profile domain-containing protein</fullName>
    </recommendedName>
</protein>
<dbReference type="AlphaFoldDB" id="A0A914ACR7"/>
<comment type="subcellular location">
    <subcellularLocation>
        <location evidence="1">Cell membrane</location>
        <topology evidence="1">Multi-pass membrane protein</topology>
    </subcellularLocation>
</comment>
<evidence type="ECO:0000313" key="13">
    <source>
        <dbReference type="Proteomes" id="UP000887568"/>
    </source>
</evidence>
<keyword evidence="3 10" id="KW-0812">Transmembrane</keyword>
<dbReference type="InterPro" id="IPR050569">
    <property type="entry name" value="TAAR"/>
</dbReference>
<evidence type="ECO:0000256" key="9">
    <source>
        <dbReference type="SAM" id="MobiDB-lite"/>
    </source>
</evidence>
<evidence type="ECO:0000256" key="2">
    <source>
        <dbReference type="ARBA" id="ARBA00022475"/>
    </source>
</evidence>
<evidence type="ECO:0000256" key="5">
    <source>
        <dbReference type="ARBA" id="ARBA00023040"/>
    </source>
</evidence>
<evidence type="ECO:0000256" key="8">
    <source>
        <dbReference type="ARBA" id="ARBA00023224"/>
    </source>
</evidence>
<feature type="compositionally biased region" description="Pro residues" evidence="9">
    <location>
        <begin position="239"/>
        <end position="248"/>
    </location>
</feature>
<sequence>MDTLIAFIIFGAVFLLVTGLTYAGVLMSIVWNRSLHDSSNFFLANLYVSDFLLSLAIFVHCMFSGLNSADKALEVRMLTVVSGLAIGSYCLSSVVVAADRYFRVARPLWYASFMTNTRCARIIAGSWALLAGTAIIWQLVITFLARTDVDLIQQFGDDSGNKTQPSSDDKYGIMISTSYVIFIDILTIPCLLSTACFCIGLVRIARAQARRIHDEARAMGHVRSRSLDQQVDSVQAGPRAPPSPPPARQPNRRRTNTYLRVYLASFVFCWIYPMITWDDLRSCQAVNVKSMKKQQQKKNIEKLQCRQRRINCDAADSRDPHPKFVVESAVLARKLWCGFNEVLDRNQRYFAA</sequence>
<keyword evidence="7" id="KW-0675">Receptor</keyword>
<dbReference type="Pfam" id="PF00001">
    <property type="entry name" value="7tm_1"/>
    <property type="match status" value="1"/>
</dbReference>
<feature type="transmembrane region" description="Helical" evidence="10">
    <location>
        <begin position="42"/>
        <end position="65"/>
    </location>
</feature>
<keyword evidence="8" id="KW-0807">Transducer</keyword>
<dbReference type="RefSeq" id="XP_038061715.1">
    <property type="nucleotide sequence ID" value="XM_038205787.1"/>
</dbReference>
<dbReference type="InterPro" id="IPR017452">
    <property type="entry name" value="GPCR_Rhodpsn_7TM"/>
</dbReference>
<evidence type="ECO:0000256" key="6">
    <source>
        <dbReference type="ARBA" id="ARBA00023136"/>
    </source>
</evidence>
<feature type="transmembrane region" description="Helical" evidence="10">
    <location>
        <begin position="257"/>
        <end position="275"/>
    </location>
</feature>
<feature type="region of interest" description="Disordered" evidence="9">
    <location>
        <begin position="220"/>
        <end position="252"/>
    </location>
</feature>
<dbReference type="GO" id="GO:0004930">
    <property type="term" value="F:G protein-coupled receptor activity"/>
    <property type="evidence" value="ECO:0007669"/>
    <property type="project" value="UniProtKB-KW"/>
</dbReference>
<proteinExistence type="predicted"/>
<evidence type="ECO:0000256" key="7">
    <source>
        <dbReference type="ARBA" id="ARBA00023170"/>
    </source>
</evidence>
<keyword evidence="2" id="KW-1003">Cell membrane</keyword>
<feature type="transmembrane region" description="Helical" evidence="10">
    <location>
        <begin position="179"/>
        <end position="202"/>
    </location>
</feature>
<evidence type="ECO:0000259" key="11">
    <source>
        <dbReference type="PROSITE" id="PS50262"/>
    </source>
</evidence>
<evidence type="ECO:0000256" key="10">
    <source>
        <dbReference type="SAM" id="Phobius"/>
    </source>
</evidence>
<name>A0A914ACR7_PATMI</name>
<keyword evidence="6 10" id="KW-0472">Membrane</keyword>
<dbReference type="SUPFAM" id="SSF81321">
    <property type="entry name" value="Family A G protein-coupled receptor-like"/>
    <property type="match status" value="1"/>
</dbReference>
<evidence type="ECO:0000313" key="12">
    <source>
        <dbReference type="EnsemblMetazoa" id="XP_038061715.1"/>
    </source>
</evidence>
<dbReference type="PANTHER" id="PTHR24249">
    <property type="entry name" value="HISTAMINE RECEPTOR-RELATED G-PROTEIN COUPLED RECEPTOR"/>
    <property type="match status" value="1"/>
</dbReference>
<dbReference type="Proteomes" id="UP000887568">
    <property type="component" value="Unplaced"/>
</dbReference>
<dbReference type="PROSITE" id="PS50262">
    <property type="entry name" value="G_PROTEIN_RECEP_F1_2"/>
    <property type="match status" value="1"/>
</dbReference>
<feature type="transmembrane region" description="Helical" evidence="10">
    <location>
        <begin position="6"/>
        <end position="30"/>
    </location>
</feature>
<dbReference type="CDD" id="cd00637">
    <property type="entry name" value="7tm_classA_rhodopsin-like"/>
    <property type="match status" value="1"/>
</dbReference>
<reference evidence="12" key="1">
    <citation type="submission" date="2022-11" db="UniProtKB">
        <authorList>
            <consortium name="EnsemblMetazoa"/>
        </authorList>
    </citation>
    <scope>IDENTIFICATION</scope>
</reference>
<evidence type="ECO:0000256" key="4">
    <source>
        <dbReference type="ARBA" id="ARBA00022989"/>
    </source>
</evidence>
<dbReference type="OrthoDB" id="6130476at2759"/>
<dbReference type="InterPro" id="IPR000276">
    <property type="entry name" value="GPCR_Rhodpsn"/>
</dbReference>
<dbReference type="EnsemblMetazoa" id="XM_038205787.1">
    <property type="protein sequence ID" value="XP_038061715.1"/>
    <property type="gene ID" value="LOC119732328"/>
</dbReference>